<reference evidence="15 16" key="1">
    <citation type="journal article" date="2013" name="Genome Biol.">
        <title>Draft genome of the mountain pine beetle, Dendroctonus ponderosae Hopkins, a major forest pest.</title>
        <authorList>
            <person name="Keeling C.I."/>
            <person name="Yuen M.M."/>
            <person name="Liao N.Y."/>
            <person name="Docking T.R."/>
            <person name="Chan S.K."/>
            <person name="Taylor G.A."/>
            <person name="Palmquist D.L."/>
            <person name="Jackman S.D."/>
            <person name="Nguyen A."/>
            <person name="Li M."/>
            <person name="Henderson H."/>
            <person name="Janes J.K."/>
            <person name="Zhao Y."/>
            <person name="Pandoh P."/>
            <person name="Moore R."/>
            <person name="Sperling F.A."/>
            <person name="Huber D.P."/>
            <person name="Birol I."/>
            <person name="Jones S.J."/>
            <person name="Bohlmann J."/>
        </authorList>
    </citation>
    <scope>NUCLEOTIDE SEQUENCE</scope>
</reference>
<evidence type="ECO:0000259" key="10">
    <source>
        <dbReference type="Pfam" id="PF05282"/>
    </source>
</evidence>
<evidence type="ECO:0000256" key="1">
    <source>
        <dbReference type="ARBA" id="ARBA00003708"/>
    </source>
</evidence>
<evidence type="ECO:0000256" key="8">
    <source>
        <dbReference type="ARBA" id="ARBA00047009"/>
    </source>
</evidence>
<dbReference type="GO" id="GO:0000244">
    <property type="term" value="P:spliceosomal tri-snRNP complex assembly"/>
    <property type="evidence" value="ECO:0007669"/>
    <property type="project" value="TreeGrafter"/>
</dbReference>
<dbReference type="InterPro" id="IPR007946">
    <property type="entry name" value="AAR2"/>
</dbReference>
<dbReference type="Proteomes" id="UP000019118">
    <property type="component" value="Unassembled WGS sequence"/>
</dbReference>
<protein>
    <recommendedName>
        <fullName evidence="3">Protein AAR2 homolog</fullName>
    </recommendedName>
    <alternativeName>
        <fullName evidence="7">AAR2 splicing factor homolog</fullName>
    </alternativeName>
</protein>
<keyword evidence="4" id="KW-0507">mRNA processing</keyword>
<dbReference type="Pfam" id="PF20981">
    <property type="entry name" value="AAR2_1st"/>
    <property type="match status" value="1"/>
</dbReference>
<dbReference type="InterPro" id="IPR038514">
    <property type="entry name" value="AAR2_C_sf"/>
</dbReference>
<comment type="similarity">
    <text evidence="2">Belongs to the AAR2 family.</text>
</comment>
<dbReference type="Pfam" id="PF05282">
    <property type="entry name" value="AAR2"/>
    <property type="match status" value="1"/>
</dbReference>
<dbReference type="KEGG" id="dpa:109540420"/>
<feature type="domain" description="AAR2 N-terminal" evidence="11">
    <location>
        <begin position="14"/>
        <end position="145"/>
    </location>
</feature>
<evidence type="ECO:0000256" key="6">
    <source>
        <dbReference type="ARBA" id="ARBA00023187"/>
    </source>
</evidence>
<evidence type="ECO:0000256" key="2">
    <source>
        <dbReference type="ARBA" id="ARBA00006281"/>
    </source>
</evidence>
<dbReference type="PANTHER" id="PTHR12689">
    <property type="entry name" value="A1 CISTRON SPLICING FACTOR AAR2-RELATED"/>
    <property type="match status" value="1"/>
</dbReference>
<evidence type="ECO:0000313" key="15">
    <source>
        <dbReference type="Proteomes" id="UP000019118"/>
    </source>
</evidence>
<evidence type="ECO:0000259" key="11">
    <source>
        <dbReference type="Pfam" id="PF20981"/>
    </source>
</evidence>
<organism evidence="12">
    <name type="scientific">Dendroctonus ponderosae</name>
    <name type="common">Mountain pine beetle</name>
    <dbReference type="NCBI Taxonomy" id="77166"/>
    <lineage>
        <taxon>Eukaryota</taxon>
        <taxon>Metazoa</taxon>
        <taxon>Ecdysozoa</taxon>
        <taxon>Arthropoda</taxon>
        <taxon>Hexapoda</taxon>
        <taxon>Insecta</taxon>
        <taxon>Pterygota</taxon>
        <taxon>Neoptera</taxon>
        <taxon>Endopterygota</taxon>
        <taxon>Coleoptera</taxon>
        <taxon>Polyphaga</taxon>
        <taxon>Cucujiformia</taxon>
        <taxon>Curculionidae</taxon>
        <taxon>Scolytinae</taxon>
        <taxon>Dendroctonus</taxon>
    </lineage>
</organism>
<dbReference type="Proteomes" id="UP000030742">
    <property type="component" value="Unassembled WGS sequence"/>
</dbReference>
<dbReference type="EMBL" id="KB632397">
    <property type="protein sequence ID" value="ERL94601.1"/>
    <property type="molecule type" value="Genomic_DNA"/>
</dbReference>
<proteinExistence type="inferred from homology"/>
<dbReference type="OrthoDB" id="201752at2759"/>
<evidence type="ECO:0000313" key="13">
    <source>
        <dbReference type="EMBL" id="ERL94601.1"/>
    </source>
</evidence>
<comment type="subunit">
    <text evidence="8">Interacts with PRPF8 (via RNase H homology domain). Component of a U5 snRNP complex that contains PRPF8.</text>
</comment>
<dbReference type="PANTHER" id="PTHR12689:SF4">
    <property type="entry name" value="PROTEIN AAR2 HOMOLOG"/>
    <property type="match status" value="1"/>
</dbReference>
<dbReference type="FunFam" id="2.60.34.20:FF:000001">
    <property type="entry name" value="protein AAR2 homolog"/>
    <property type="match status" value="1"/>
</dbReference>
<evidence type="ECO:0000256" key="4">
    <source>
        <dbReference type="ARBA" id="ARBA00022664"/>
    </source>
</evidence>
<dbReference type="HOGENOM" id="CLU_036039_1_0_1"/>
<dbReference type="InterPro" id="IPR038516">
    <property type="entry name" value="AAR2_N_sf"/>
</dbReference>
<dbReference type="InterPro" id="IPR033648">
    <property type="entry name" value="AAR2_C"/>
</dbReference>
<feature type="region of interest" description="Disordered" evidence="9">
    <location>
        <begin position="160"/>
        <end position="185"/>
    </location>
</feature>
<evidence type="ECO:0000256" key="9">
    <source>
        <dbReference type="SAM" id="MobiDB-lite"/>
    </source>
</evidence>
<dbReference type="STRING" id="77166.N6U277"/>
<dbReference type="Gene3D" id="2.60.34.20">
    <property type="match status" value="1"/>
</dbReference>
<feature type="non-terminal residue" evidence="12">
    <location>
        <position position="1"/>
    </location>
</feature>
<evidence type="ECO:0000256" key="7">
    <source>
        <dbReference type="ARBA" id="ARBA00030625"/>
    </source>
</evidence>
<feature type="domain" description="AAR2 C-terminal" evidence="10">
    <location>
        <begin position="211"/>
        <end position="362"/>
    </location>
</feature>
<name>N6U277_DENPD</name>
<keyword evidence="6" id="KW-0508">mRNA splicing</keyword>
<dbReference type="InterPro" id="IPR033647">
    <property type="entry name" value="Aar2_N"/>
</dbReference>
<keyword evidence="15" id="KW-1185">Reference proteome</keyword>
<evidence type="ECO:0000313" key="12">
    <source>
        <dbReference type="EMBL" id="ENN74726.1"/>
    </source>
</evidence>
<evidence type="ECO:0000256" key="5">
    <source>
        <dbReference type="ARBA" id="ARBA00022728"/>
    </source>
</evidence>
<dbReference type="CDD" id="cd13778">
    <property type="entry name" value="Aar2_C"/>
    <property type="match status" value="1"/>
</dbReference>
<feature type="compositionally biased region" description="Polar residues" evidence="9">
    <location>
        <begin position="173"/>
        <end position="182"/>
    </location>
</feature>
<evidence type="ECO:0000313" key="14">
    <source>
        <dbReference type="EnsemblMetazoa" id="XP_019764340.1"/>
    </source>
</evidence>
<dbReference type="EMBL" id="KB741034">
    <property type="protein sequence ID" value="ENN74726.1"/>
    <property type="molecule type" value="Genomic_DNA"/>
</dbReference>
<comment type="function">
    <text evidence="1">Component of the U5 snRNP complex that is required for spliceosome assembly and for pre-mRNA splicing.</text>
</comment>
<dbReference type="CDD" id="cd13777">
    <property type="entry name" value="Aar2_N"/>
    <property type="match status" value="1"/>
</dbReference>
<dbReference type="AlphaFoldDB" id="N6U277"/>
<reference evidence="14" key="2">
    <citation type="submission" date="2024-08" db="UniProtKB">
        <authorList>
            <consortium name="EnsemblMetazoa"/>
        </authorList>
    </citation>
    <scope>IDENTIFICATION</scope>
</reference>
<accession>N6U277</accession>
<dbReference type="GO" id="GO:0005681">
    <property type="term" value="C:spliceosomal complex"/>
    <property type="evidence" value="ECO:0007669"/>
    <property type="project" value="UniProtKB-KW"/>
</dbReference>
<dbReference type="EnsemblMetazoa" id="XM_019908781.1">
    <property type="protein sequence ID" value="XP_019764340.1"/>
    <property type="gene ID" value="LOC109540420"/>
</dbReference>
<dbReference type="FunFam" id="1.25.40.550:FF:000001">
    <property type="entry name" value="AAR2 splicing factor homolog"/>
    <property type="match status" value="1"/>
</dbReference>
<keyword evidence="5" id="KW-0747">Spliceosome</keyword>
<gene>
    <name evidence="13" type="ORF">D910_11878</name>
    <name evidence="12" type="ORF">YQE_08693</name>
</gene>
<sequence>MEIDQATARKFFREGAFLIFLGVPEGTEFGIDLKSWNTGEKFRGVKMIPPGLHYVFYSSVSNTGDVAPRCGFFHNFKKGELLVKKWSKLHEGVSSEIISEAEVVGLKENIQALDQFLGPYPFNVWEKWKSLTSDISEELVKGLIPMCGEVRSALELEPCTDANRPRGRKISELPSSPDLQSTKKLRSSLTEDDFLPRLEAREGTALRLTVFPTQYFPIGSTPSEITYHSLDSSYLLEQVINSYKESSQILGELEFCYICFLVGHSLEAFEQWKKIFSLFCSCEDAIKKHRQLYDLFLSVIEVQVQETPEEFLADIVANNNLVYVKLRELFKFVKSSDVDGKLKCKADRLKKTLTNVYQWDFSHLESEDEEDAPVIVEL</sequence>
<dbReference type="OMA" id="VWQSGGL"/>
<dbReference type="Gene3D" id="1.25.40.550">
    <property type="entry name" value="Aar2, C-terminal domain-like"/>
    <property type="match status" value="1"/>
</dbReference>
<evidence type="ECO:0000313" key="16">
    <source>
        <dbReference type="Proteomes" id="UP000030742"/>
    </source>
</evidence>
<evidence type="ECO:0000256" key="3">
    <source>
        <dbReference type="ARBA" id="ARBA00016372"/>
    </source>
</evidence>